<dbReference type="InterPro" id="IPR052210">
    <property type="entry name" value="LysM1-like"/>
</dbReference>
<comment type="caution">
    <text evidence="4">The sequence shown here is derived from an EMBL/GenBank/DDBJ whole genome shotgun (WGS) entry which is preliminary data.</text>
</comment>
<accession>A0A9W4NTX4</accession>
<keyword evidence="2" id="KW-0843">Virulence</keyword>
<dbReference type="PANTHER" id="PTHR34997:SF1">
    <property type="entry name" value="PEPTIDOGLYCAN-BINDING LYSIN DOMAIN"/>
    <property type="match status" value="1"/>
</dbReference>
<dbReference type="Proteomes" id="UP001152646">
    <property type="component" value="Unassembled WGS sequence"/>
</dbReference>
<evidence type="ECO:0000313" key="4">
    <source>
        <dbReference type="EMBL" id="CAG8409150.1"/>
    </source>
</evidence>
<evidence type="ECO:0000256" key="1">
    <source>
        <dbReference type="ARBA" id="ARBA00022669"/>
    </source>
</evidence>
<dbReference type="InterPro" id="IPR018392">
    <property type="entry name" value="LysM"/>
</dbReference>
<dbReference type="EMBL" id="CAJVPA010000217">
    <property type="protein sequence ID" value="CAG8409150.1"/>
    <property type="molecule type" value="Genomic_DNA"/>
</dbReference>
<keyword evidence="1" id="KW-0147">Chitin-binding</keyword>
<proteinExistence type="predicted"/>
<dbReference type="PANTHER" id="PTHR34997">
    <property type="entry name" value="AM15"/>
    <property type="match status" value="1"/>
</dbReference>
<dbReference type="InterPro" id="IPR036779">
    <property type="entry name" value="LysM_dom_sf"/>
</dbReference>
<feature type="domain" description="LysM" evidence="3">
    <location>
        <begin position="210"/>
        <end position="256"/>
    </location>
</feature>
<dbReference type="CDD" id="cd00118">
    <property type="entry name" value="LysM"/>
    <property type="match status" value="1"/>
</dbReference>
<dbReference type="Gene3D" id="3.10.350.10">
    <property type="entry name" value="LysM domain"/>
    <property type="match status" value="2"/>
</dbReference>
<dbReference type="GO" id="GO:0008061">
    <property type="term" value="F:chitin binding"/>
    <property type="evidence" value="ECO:0007669"/>
    <property type="project" value="UniProtKB-KW"/>
</dbReference>
<dbReference type="OrthoDB" id="5985073at2759"/>
<reference evidence="4" key="1">
    <citation type="submission" date="2021-07" db="EMBL/GenBank/DDBJ databases">
        <authorList>
            <person name="Branca A.L. A."/>
        </authorList>
    </citation>
    <scope>NUCLEOTIDE SEQUENCE</scope>
</reference>
<gene>
    <name evidence="4" type="ORF">PSALAMII_LOCUS8979</name>
</gene>
<evidence type="ECO:0000259" key="3">
    <source>
        <dbReference type="PROSITE" id="PS51782"/>
    </source>
</evidence>
<organism evidence="4 5">
    <name type="scientific">Penicillium salamii</name>
    <dbReference type="NCBI Taxonomy" id="1612424"/>
    <lineage>
        <taxon>Eukaryota</taxon>
        <taxon>Fungi</taxon>
        <taxon>Dikarya</taxon>
        <taxon>Ascomycota</taxon>
        <taxon>Pezizomycotina</taxon>
        <taxon>Eurotiomycetes</taxon>
        <taxon>Eurotiomycetidae</taxon>
        <taxon>Eurotiales</taxon>
        <taxon>Aspergillaceae</taxon>
        <taxon>Penicillium</taxon>
    </lineage>
</organism>
<protein>
    <recommendedName>
        <fullName evidence="3">LysM domain-containing protein</fullName>
    </recommendedName>
</protein>
<dbReference type="PROSITE" id="PS51782">
    <property type="entry name" value="LYSM"/>
    <property type="match status" value="1"/>
</dbReference>
<dbReference type="Pfam" id="PF01476">
    <property type="entry name" value="LysM"/>
    <property type="match status" value="1"/>
</dbReference>
<name>A0A9W4NTX4_9EURO</name>
<sequence length="399" mass="43444">MLKIVHRQVNSPFAGDESERAHFSSVTKACEATGYPVTAATSLLIGTPTPTATSCTGTTYTIQPTDDFYSIPKAQSMGTDQLLRSNGLSYLKDDFPTTGNLCIENKCQTHVLAVNETCASIAAAADIWQVQLLTWNPNINPFCSNLEAFVGNTFCISNPLGDYSLPDSPVVTSVPTPESAYLLIFCFSSLTLARPVPNNIGPNVNTRCGRYHTIAEDEDCATIGLKFNIGLEDFIFLNTDVNANCSNLWLNSSYCVQPVGEISTCPGYLPGPTATRPPFAAGPSTSIPWYDPDPTQDADLLVIPLANLTRTDCWDYIWINNTDSDWLGCWDYAWASGIEPDQFALWNPSIDQNTEDSLEPKYDYPCTLKPSVSYCIGLTSPTPGKPSVNPNPLALSVFH</sequence>
<evidence type="ECO:0000313" key="5">
    <source>
        <dbReference type="Proteomes" id="UP001152646"/>
    </source>
</evidence>
<evidence type="ECO:0000256" key="2">
    <source>
        <dbReference type="ARBA" id="ARBA00023026"/>
    </source>
</evidence>
<dbReference type="AlphaFoldDB" id="A0A9W4NTX4"/>